<gene>
    <name evidence="6" type="ORF">UFOPK2658_00752</name>
    <name evidence="7" type="ORF">UFOPK3004_01466</name>
</gene>
<evidence type="ECO:0000313" key="7">
    <source>
        <dbReference type="EMBL" id="CAB4814718.1"/>
    </source>
</evidence>
<organism evidence="6">
    <name type="scientific">freshwater metagenome</name>
    <dbReference type="NCBI Taxonomy" id="449393"/>
    <lineage>
        <taxon>unclassified sequences</taxon>
        <taxon>metagenomes</taxon>
        <taxon>ecological metagenomes</taxon>
    </lineage>
</organism>
<dbReference type="NCBIfam" id="TIGR00530">
    <property type="entry name" value="AGP_acyltrn"/>
    <property type="match status" value="1"/>
</dbReference>
<keyword evidence="4" id="KW-1133">Transmembrane helix</keyword>
<name>A0A6J6R1Q7_9ZZZZ</name>
<dbReference type="PANTHER" id="PTHR10434:SF11">
    <property type="entry name" value="1-ACYL-SN-GLYCEROL-3-PHOSPHATE ACYLTRANSFERASE"/>
    <property type="match status" value="1"/>
</dbReference>
<dbReference type="GO" id="GO:0016020">
    <property type="term" value="C:membrane"/>
    <property type="evidence" value="ECO:0007669"/>
    <property type="project" value="InterPro"/>
</dbReference>
<sequence>MLKRSVLSFWSWFALGVIVIVWTPLVFIVWIATMPFDKGRYLTGYTFRRLCVLHQWLNPLWKFHTSGELPKNKRNPYVMVSNHESFVDMLLISHLKIEMKWLSKETILKIPLVGWMMKMSGDVSLVRGDRSSGAAALKVCETWLDRKMSVLIFPEGTRSLDGEIRAFKDGAFRLAITTGTPILPMAVHGTRSALRKHDWRMGDTNAEVRVLEPISTVGMTEEDIPVLRERVRDLIVAEVAKMSAAA</sequence>
<evidence type="ECO:0000256" key="4">
    <source>
        <dbReference type="SAM" id="Phobius"/>
    </source>
</evidence>
<evidence type="ECO:0000256" key="3">
    <source>
        <dbReference type="ARBA" id="ARBA00023315"/>
    </source>
</evidence>
<proteinExistence type="inferred from homology"/>
<protein>
    <submittedName>
        <fullName evidence="6">Unannotated protein</fullName>
    </submittedName>
</protein>
<dbReference type="SMART" id="SM00563">
    <property type="entry name" value="PlsC"/>
    <property type="match status" value="1"/>
</dbReference>
<dbReference type="GO" id="GO:0006654">
    <property type="term" value="P:phosphatidic acid biosynthetic process"/>
    <property type="evidence" value="ECO:0007669"/>
    <property type="project" value="TreeGrafter"/>
</dbReference>
<dbReference type="PANTHER" id="PTHR10434">
    <property type="entry name" value="1-ACYL-SN-GLYCEROL-3-PHOSPHATE ACYLTRANSFERASE"/>
    <property type="match status" value="1"/>
</dbReference>
<evidence type="ECO:0000259" key="5">
    <source>
        <dbReference type="SMART" id="SM00563"/>
    </source>
</evidence>
<keyword evidence="4" id="KW-0472">Membrane</keyword>
<evidence type="ECO:0000256" key="1">
    <source>
        <dbReference type="ARBA" id="ARBA00008655"/>
    </source>
</evidence>
<dbReference type="GO" id="GO:0003841">
    <property type="term" value="F:1-acylglycerol-3-phosphate O-acyltransferase activity"/>
    <property type="evidence" value="ECO:0007669"/>
    <property type="project" value="InterPro"/>
</dbReference>
<evidence type="ECO:0000256" key="2">
    <source>
        <dbReference type="ARBA" id="ARBA00022679"/>
    </source>
</evidence>
<dbReference type="Pfam" id="PF01553">
    <property type="entry name" value="Acyltransferase"/>
    <property type="match status" value="1"/>
</dbReference>
<keyword evidence="3" id="KW-0012">Acyltransferase</keyword>
<keyword evidence="2" id="KW-0808">Transferase</keyword>
<dbReference type="EMBL" id="CAEZYH010000023">
    <property type="protein sequence ID" value="CAB4716926.1"/>
    <property type="molecule type" value="Genomic_DNA"/>
</dbReference>
<dbReference type="InterPro" id="IPR004552">
    <property type="entry name" value="AGP_acyltrans"/>
</dbReference>
<dbReference type="SUPFAM" id="SSF69593">
    <property type="entry name" value="Glycerol-3-phosphate (1)-acyltransferase"/>
    <property type="match status" value="1"/>
</dbReference>
<comment type="similarity">
    <text evidence="1">Belongs to the 1-acyl-sn-glycerol-3-phosphate acyltransferase family.</text>
</comment>
<keyword evidence="4" id="KW-0812">Transmembrane</keyword>
<feature type="domain" description="Phospholipid/glycerol acyltransferase" evidence="5">
    <location>
        <begin position="77"/>
        <end position="190"/>
    </location>
</feature>
<reference evidence="6" key="1">
    <citation type="submission" date="2020-05" db="EMBL/GenBank/DDBJ databases">
        <authorList>
            <person name="Chiriac C."/>
            <person name="Salcher M."/>
            <person name="Ghai R."/>
            <person name="Kavagutti S V."/>
        </authorList>
    </citation>
    <scope>NUCLEOTIDE SEQUENCE</scope>
</reference>
<evidence type="ECO:0000313" key="6">
    <source>
        <dbReference type="EMBL" id="CAB4716926.1"/>
    </source>
</evidence>
<feature type="transmembrane region" description="Helical" evidence="4">
    <location>
        <begin position="12"/>
        <end position="32"/>
    </location>
</feature>
<dbReference type="AlphaFoldDB" id="A0A6J6R1Q7"/>
<dbReference type="InterPro" id="IPR002123">
    <property type="entry name" value="Plipid/glycerol_acylTrfase"/>
</dbReference>
<dbReference type="EMBL" id="CAFAAL010000160">
    <property type="protein sequence ID" value="CAB4814718.1"/>
    <property type="molecule type" value="Genomic_DNA"/>
</dbReference>
<dbReference type="CDD" id="cd07989">
    <property type="entry name" value="LPLAT_AGPAT-like"/>
    <property type="match status" value="1"/>
</dbReference>
<accession>A0A6J6R1Q7</accession>